<dbReference type="Gene3D" id="3.40.50.150">
    <property type="entry name" value="Vaccinia Virus protein VP39"/>
    <property type="match status" value="1"/>
</dbReference>
<evidence type="ECO:0000259" key="11">
    <source>
        <dbReference type="Pfam" id="PF01266"/>
    </source>
</evidence>
<evidence type="ECO:0000256" key="9">
    <source>
        <dbReference type="ARBA" id="ARBA00023268"/>
    </source>
</evidence>
<reference evidence="13 15" key="1">
    <citation type="submission" date="2015-11" db="EMBL/GenBank/DDBJ databases">
        <title>Genomic analysis of 38 Legionella species identifies large and diverse effector repertoires.</title>
        <authorList>
            <person name="Burstein D."/>
            <person name="Amaro F."/>
            <person name="Zusman T."/>
            <person name="Lifshitz Z."/>
            <person name="Cohen O."/>
            <person name="Gilbert J.A."/>
            <person name="Pupko T."/>
            <person name="Shuman H.A."/>
            <person name="Segal G."/>
        </authorList>
    </citation>
    <scope>NUCLEOTIDE SEQUENCE [LARGE SCALE GENOMIC DNA]</scope>
    <source>
        <strain evidence="13 15">WO-44C</strain>
    </source>
</reference>
<evidence type="ECO:0000256" key="2">
    <source>
        <dbReference type="ARBA" id="ARBA00022603"/>
    </source>
</evidence>
<dbReference type="Proteomes" id="UP000251942">
    <property type="component" value="Unassembled WGS sequence"/>
</dbReference>
<dbReference type="PANTHER" id="PTHR13847">
    <property type="entry name" value="SARCOSINE DEHYDROGENASE-RELATED"/>
    <property type="match status" value="1"/>
</dbReference>
<keyword evidence="5 10" id="KW-0949">S-adenosyl-L-methionine</keyword>
<dbReference type="Pfam" id="PF05430">
    <property type="entry name" value="Methyltransf_30"/>
    <property type="match status" value="1"/>
</dbReference>
<feature type="domain" description="FAD dependent oxidoreductase" evidence="11">
    <location>
        <begin position="281"/>
        <end position="637"/>
    </location>
</feature>
<keyword evidence="6 10" id="KW-0819">tRNA processing</keyword>
<dbReference type="EMBL" id="UASS01000005">
    <property type="protein sequence ID" value="SPX60030.1"/>
    <property type="molecule type" value="Genomic_DNA"/>
</dbReference>
<keyword evidence="7 10" id="KW-0274">FAD</keyword>
<dbReference type="Gene3D" id="3.30.9.10">
    <property type="entry name" value="D-Amino Acid Oxidase, subunit A, domain 2"/>
    <property type="match status" value="1"/>
</dbReference>
<protein>
    <recommendedName>
        <fullName evidence="10">tRNA 5-methylaminomethyl-2-thiouridine biosynthesis bifunctional protein MnmC</fullName>
        <shortName evidence="10">tRNA mnm(5)s(2)U biosynthesis bifunctional protein</shortName>
    </recommendedName>
    <domain>
        <recommendedName>
            <fullName evidence="10">tRNA (mnm(5)s(2)U34)-methyltransferase</fullName>
            <ecNumber evidence="10">2.1.1.61</ecNumber>
        </recommendedName>
    </domain>
    <domain>
        <recommendedName>
            <fullName evidence="10">FAD-dependent cmnm(5)s(2)U34 oxidoreductase</fullName>
            <ecNumber evidence="10">1.5.-.-</ecNumber>
        </recommendedName>
    </domain>
</protein>
<dbReference type="Gene3D" id="3.50.50.60">
    <property type="entry name" value="FAD/NAD(P)-binding domain"/>
    <property type="match status" value="1"/>
</dbReference>
<comment type="similarity">
    <text evidence="10">In the C-terminal section; belongs to the DAO family.</text>
</comment>
<dbReference type="HAMAP" id="MF_01102">
    <property type="entry name" value="MnmC"/>
    <property type="match status" value="1"/>
</dbReference>
<dbReference type="AlphaFoldDB" id="A0A0W0TIK5"/>
<comment type="function">
    <text evidence="10">Catalyzes the last two steps in the biosynthesis of 5-methylaminomethyl-2-thiouridine (mnm(5)s(2)U) at the wobble position (U34) in tRNA. Catalyzes the FAD-dependent demodification of cmnm(5)s(2)U34 to nm(5)s(2)U34, followed by the transfer of a methyl group from S-adenosyl-L-methionine to nm(5)s(2)U34, to form mnm(5)s(2)U34.</text>
</comment>
<dbReference type="InterPro" id="IPR023032">
    <property type="entry name" value="tRNA_MAMT_biosynth_bifunc_MnmC"/>
</dbReference>
<name>A0A0W0TIK5_9GAMM</name>
<dbReference type="GO" id="GO:0005737">
    <property type="term" value="C:cytoplasm"/>
    <property type="evidence" value="ECO:0007669"/>
    <property type="project" value="UniProtKB-SubCell"/>
</dbReference>
<dbReference type="NCBIfam" id="NF002481">
    <property type="entry name" value="PRK01747.1-2"/>
    <property type="match status" value="1"/>
</dbReference>
<dbReference type="InterPro" id="IPR029063">
    <property type="entry name" value="SAM-dependent_MTases_sf"/>
</dbReference>
<dbReference type="InterPro" id="IPR008471">
    <property type="entry name" value="MnmC-like_methylTransf"/>
</dbReference>
<keyword evidence="15" id="KW-1185">Reference proteome</keyword>
<dbReference type="GO" id="GO:0050660">
    <property type="term" value="F:flavin adenine dinucleotide binding"/>
    <property type="evidence" value="ECO:0007669"/>
    <property type="project" value="UniProtKB-UniRule"/>
</dbReference>
<keyword evidence="3 10" id="KW-0285">Flavoprotein</keyword>
<keyword evidence="2 10" id="KW-0489">Methyltransferase</keyword>
<evidence type="ECO:0000256" key="1">
    <source>
        <dbReference type="ARBA" id="ARBA00022490"/>
    </source>
</evidence>
<keyword evidence="4 10" id="KW-0808">Transferase</keyword>
<dbReference type="SUPFAM" id="SSF51905">
    <property type="entry name" value="FAD/NAD(P)-binding domain"/>
    <property type="match status" value="1"/>
</dbReference>
<dbReference type="PATRIC" id="fig|453.4.peg.3393"/>
<evidence type="ECO:0000256" key="6">
    <source>
        <dbReference type="ARBA" id="ARBA00022694"/>
    </source>
</evidence>
<evidence type="ECO:0000256" key="4">
    <source>
        <dbReference type="ARBA" id="ARBA00022679"/>
    </source>
</evidence>
<dbReference type="GO" id="GO:0016645">
    <property type="term" value="F:oxidoreductase activity, acting on the CH-NH group of donors"/>
    <property type="evidence" value="ECO:0007669"/>
    <property type="project" value="InterPro"/>
</dbReference>
<dbReference type="Proteomes" id="UP000054698">
    <property type="component" value="Unassembled WGS sequence"/>
</dbReference>
<dbReference type="GO" id="GO:0002098">
    <property type="term" value="P:tRNA wobble uridine modification"/>
    <property type="evidence" value="ECO:0007669"/>
    <property type="project" value="TreeGrafter"/>
</dbReference>
<sequence>MSNPFIPIETADLMWCDGLPFSTRFNDIYFSNENGLLEAEHVFITANNLIERWQRLATEGSGSFAIAETGFGSGLNFLLTWSLWLKYAPQQARLHFISCEKFPLRREELARCLALWPQLKNLALVLQADYPILTPGFHHLQFENGRVNLTLMLGDASQCFHQLLVCGDVKLEAELRANHIDAWFLDGFAPAKNQQMWSEDLFQIIGQLSKPGTTLATFSAAGVVRKNLQAVGFEVKKIKGFGQKREMVVATFKKAEFASSPRARVTPWQSDIPRVVNEKKAIVLGAGLAGCYLAQALAKRGWQVTLIDAQSEVGNGASGNTQAVLYPKLSAYRSPLTLFMLNAFLFAHRIYSQLLRKHDIGKLSGILQLAFNDREQASQLSLEKWLAAYPELGVLVDQECATEVAGIHLNTGGLFIPHSGWLDSRALCKIFSQEEGINWIPDTAIRELVFRNEQWHVAGHQAEVLIIANGNQANQFSQTSFLPLKSIRGQMTMIRSNLHSEKLKIPLCGDGHVLPANKGMHAIGATYHLDATKQTCYEDDNKSNLARLERIPAEVVWSGAVSDNWAGVRAATTDYLPLVGPVPDEQLFRARFADLATNAKRWLPTPGVFHPGLFLCAGFGSRGLTTVPLSAEWLASLINNEPWFLPRTLVQSLSPARFLRKELTKNLHQD</sequence>
<dbReference type="RefSeq" id="WP_058447903.1">
    <property type="nucleotide sequence ID" value="NZ_CAAAHT010000005.1"/>
</dbReference>
<dbReference type="InterPro" id="IPR036188">
    <property type="entry name" value="FAD/NAD-bd_sf"/>
</dbReference>
<dbReference type="InterPro" id="IPR006076">
    <property type="entry name" value="FAD-dep_OxRdtase"/>
</dbReference>
<comment type="catalytic activity">
    <reaction evidence="10">
        <text>5-aminomethyl-2-thiouridine(34) in tRNA + S-adenosyl-L-methionine = 5-methylaminomethyl-2-thiouridine(34) in tRNA + S-adenosyl-L-homocysteine + H(+)</text>
        <dbReference type="Rhea" id="RHEA:19569"/>
        <dbReference type="Rhea" id="RHEA-COMP:10195"/>
        <dbReference type="Rhea" id="RHEA-COMP:10197"/>
        <dbReference type="ChEBI" id="CHEBI:15378"/>
        <dbReference type="ChEBI" id="CHEBI:57856"/>
        <dbReference type="ChEBI" id="CHEBI:59789"/>
        <dbReference type="ChEBI" id="CHEBI:74454"/>
        <dbReference type="ChEBI" id="CHEBI:74455"/>
        <dbReference type="EC" id="2.1.1.61"/>
    </reaction>
</comment>
<comment type="cofactor">
    <cofactor evidence="10">
        <name>FAD</name>
        <dbReference type="ChEBI" id="CHEBI:57692"/>
    </cofactor>
</comment>
<feature type="region of interest" description="FAD-dependent cmnm(5)s(2)U34 oxidoreductase" evidence="10">
    <location>
        <begin position="284"/>
        <end position="670"/>
    </location>
</feature>
<dbReference type="InterPro" id="IPR047785">
    <property type="entry name" value="tRNA_MNMC2"/>
</dbReference>
<comment type="subcellular location">
    <subcellularLocation>
        <location evidence="10">Cytoplasm</location>
    </subcellularLocation>
</comment>
<dbReference type="Pfam" id="PF01266">
    <property type="entry name" value="DAO"/>
    <property type="match status" value="1"/>
</dbReference>
<dbReference type="NCBIfam" id="TIGR03197">
    <property type="entry name" value="MnmC_Cterm"/>
    <property type="match status" value="1"/>
</dbReference>
<proteinExistence type="inferred from homology"/>
<dbReference type="EC" id="1.5.-.-" evidence="10"/>
<dbReference type="GO" id="GO:0032259">
    <property type="term" value="P:methylation"/>
    <property type="evidence" value="ECO:0007669"/>
    <property type="project" value="UniProtKB-KW"/>
</dbReference>
<dbReference type="InterPro" id="IPR017610">
    <property type="entry name" value="tRNA_S-uridine_synth_MnmC_C"/>
</dbReference>
<evidence type="ECO:0000313" key="13">
    <source>
        <dbReference type="EMBL" id="KTC95447.1"/>
    </source>
</evidence>
<keyword evidence="8 10" id="KW-0560">Oxidoreductase</keyword>
<keyword evidence="1 10" id="KW-0963">Cytoplasm</keyword>
<accession>A0A0W0TIK5</accession>
<evidence type="ECO:0000313" key="15">
    <source>
        <dbReference type="Proteomes" id="UP000054698"/>
    </source>
</evidence>
<dbReference type="OrthoDB" id="9786494at2"/>
<evidence type="ECO:0000313" key="16">
    <source>
        <dbReference type="Proteomes" id="UP000251942"/>
    </source>
</evidence>
<evidence type="ECO:0000256" key="8">
    <source>
        <dbReference type="ARBA" id="ARBA00023002"/>
    </source>
</evidence>
<evidence type="ECO:0000259" key="12">
    <source>
        <dbReference type="Pfam" id="PF05430"/>
    </source>
</evidence>
<evidence type="ECO:0000256" key="3">
    <source>
        <dbReference type="ARBA" id="ARBA00022630"/>
    </source>
</evidence>
<gene>
    <name evidence="10 13" type="primary">mnmC</name>
    <name evidence="13" type="ORF">Lfee_3112</name>
    <name evidence="14" type="ORF">NCTC12022_00746</name>
</gene>
<dbReference type="EMBL" id="LNYB01000085">
    <property type="protein sequence ID" value="KTC95447.1"/>
    <property type="molecule type" value="Genomic_DNA"/>
</dbReference>
<dbReference type="EC" id="2.1.1.61" evidence="10"/>
<evidence type="ECO:0000256" key="7">
    <source>
        <dbReference type="ARBA" id="ARBA00022827"/>
    </source>
</evidence>
<keyword evidence="9 10" id="KW-0511">Multifunctional enzyme</keyword>
<evidence type="ECO:0000256" key="5">
    <source>
        <dbReference type="ARBA" id="ARBA00022691"/>
    </source>
</evidence>
<comment type="similarity">
    <text evidence="10">In the N-terminal section; belongs to the methyltransferase superfamily. tRNA (mnm(5)s(2)U34)-methyltransferase family.</text>
</comment>
<dbReference type="GO" id="GO:0004808">
    <property type="term" value="F:tRNA (5-methylaminomethyl-2-thiouridylate)(34)-methyltransferase activity"/>
    <property type="evidence" value="ECO:0007669"/>
    <property type="project" value="UniProtKB-EC"/>
</dbReference>
<organism evidence="13 15">
    <name type="scientific">Legionella feeleii</name>
    <dbReference type="NCBI Taxonomy" id="453"/>
    <lineage>
        <taxon>Bacteria</taxon>
        <taxon>Pseudomonadati</taxon>
        <taxon>Pseudomonadota</taxon>
        <taxon>Gammaproteobacteria</taxon>
        <taxon>Legionellales</taxon>
        <taxon>Legionellaceae</taxon>
        <taxon>Legionella</taxon>
    </lineage>
</organism>
<dbReference type="PANTHER" id="PTHR13847:SF283">
    <property type="entry name" value="TRNA 5-METHYLAMINOMETHYL-2-THIOURIDINE BIOSYNTHESIS BIFUNCTIONAL PROTEIN MNMC"/>
    <property type="match status" value="1"/>
</dbReference>
<evidence type="ECO:0000256" key="10">
    <source>
        <dbReference type="HAMAP-Rule" id="MF_01102"/>
    </source>
</evidence>
<feature type="region of interest" description="tRNA (mnm(5)s(2)U34)-methyltransferase" evidence="10">
    <location>
        <begin position="1"/>
        <end position="253"/>
    </location>
</feature>
<dbReference type="STRING" id="453.Lfee_3112"/>
<feature type="domain" description="MnmC-like methyltransferase" evidence="12">
    <location>
        <begin position="118"/>
        <end position="251"/>
    </location>
</feature>
<dbReference type="NCBIfam" id="NF033855">
    <property type="entry name" value="tRNA_MNMC2"/>
    <property type="match status" value="1"/>
</dbReference>
<reference evidence="14 16" key="2">
    <citation type="submission" date="2018-06" db="EMBL/GenBank/DDBJ databases">
        <authorList>
            <consortium name="Pathogen Informatics"/>
            <person name="Doyle S."/>
        </authorList>
    </citation>
    <scope>NUCLEOTIDE SEQUENCE [LARGE SCALE GENOMIC DNA]</scope>
    <source>
        <strain evidence="14 16">NCTC12022</strain>
    </source>
</reference>
<evidence type="ECO:0000313" key="14">
    <source>
        <dbReference type="EMBL" id="SPX60030.1"/>
    </source>
</evidence>